<dbReference type="Pfam" id="PF03140">
    <property type="entry name" value="DUF247"/>
    <property type="match status" value="1"/>
</dbReference>
<accession>A0AAD8VGE3</accession>
<evidence type="ECO:0000313" key="2">
    <source>
        <dbReference type="EMBL" id="KAK1606677.1"/>
    </source>
</evidence>
<reference evidence="2" key="1">
    <citation type="submission" date="2023-07" db="EMBL/GenBank/DDBJ databases">
        <title>A chromosome-level genome assembly of Lolium multiflorum.</title>
        <authorList>
            <person name="Chen Y."/>
            <person name="Copetti D."/>
            <person name="Kolliker R."/>
            <person name="Studer B."/>
        </authorList>
    </citation>
    <scope>NUCLEOTIDE SEQUENCE</scope>
    <source>
        <strain evidence="2">02402/16</strain>
        <tissue evidence="2">Leaf</tissue>
    </source>
</reference>
<sequence>MFNTAWCMDFAIAVRNSYGRRVLRSPQMDNAAQPLLAAAHHDDESGECTTVIPGNGGIGPQESVVHDYNGADADEMSVSMQRRLEESGASSVCVGDEQDDGEANKMAANMQRRLDVLPGKPHESEPFTIFRVSGPMRDRNRHLYEPQMVSIGPFHRGAARLSAMEEHKWRYLRDLLDRGHAPLASYARAAHALEPSARRRYAEPVPLPPREFAEMLLLDGCFILEFFLKGEDGAADALIDAAWAMQNVYSDIFLLENQLPFFVLESLYAVATHGRDHIALTTLLAKYLTIETPQDAATARPPDGETLHLLHLHYHWFLPSEEPAGGNGDNRKANEEEAFDEWLAKPMDERLPWLLPSASELEDAGVTFRAKKSPRSLVDVTFRARDGVLEIPAVESYTNRPVFANLLAYEQSRGRWELQRLMSYVVLMASVAAHGRRDVEILQRAGVFVKGDEETAAFYAHLGELCGGAGAGTPGVTNNCYADMFRDVREYCGRSWNRHRAVLAHDYFSNPWTSMSAAAAVLLLVLTVVQTVYTVLPYYHH</sequence>
<name>A0AAD8VGE3_LOLMU</name>
<dbReference type="PANTHER" id="PTHR31170:SF18">
    <property type="entry name" value="(WILD MALAYSIAN BANANA) HYPOTHETICAL PROTEIN"/>
    <property type="match status" value="1"/>
</dbReference>
<keyword evidence="1" id="KW-0472">Membrane</keyword>
<evidence type="ECO:0000256" key="1">
    <source>
        <dbReference type="SAM" id="Phobius"/>
    </source>
</evidence>
<dbReference type="Proteomes" id="UP001231189">
    <property type="component" value="Unassembled WGS sequence"/>
</dbReference>
<dbReference type="PANTHER" id="PTHR31170">
    <property type="entry name" value="BNAC04G53230D PROTEIN"/>
    <property type="match status" value="1"/>
</dbReference>
<proteinExistence type="predicted"/>
<feature type="transmembrane region" description="Helical" evidence="1">
    <location>
        <begin position="517"/>
        <end position="539"/>
    </location>
</feature>
<comment type="caution">
    <text evidence="2">The sequence shown here is derived from an EMBL/GenBank/DDBJ whole genome shotgun (WGS) entry which is preliminary data.</text>
</comment>
<gene>
    <name evidence="2" type="ORF">QYE76_030350</name>
</gene>
<dbReference type="InterPro" id="IPR004158">
    <property type="entry name" value="DUF247_pln"/>
</dbReference>
<keyword evidence="1" id="KW-0812">Transmembrane</keyword>
<dbReference type="AlphaFoldDB" id="A0AAD8VGE3"/>
<dbReference type="EMBL" id="JAUUTY010000007">
    <property type="protein sequence ID" value="KAK1606677.1"/>
    <property type="molecule type" value="Genomic_DNA"/>
</dbReference>
<evidence type="ECO:0000313" key="3">
    <source>
        <dbReference type="Proteomes" id="UP001231189"/>
    </source>
</evidence>
<organism evidence="2 3">
    <name type="scientific">Lolium multiflorum</name>
    <name type="common">Italian ryegrass</name>
    <name type="synonym">Lolium perenne subsp. multiflorum</name>
    <dbReference type="NCBI Taxonomy" id="4521"/>
    <lineage>
        <taxon>Eukaryota</taxon>
        <taxon>Viridiplantae</taxon>
        <taxon>Streptophyta</taxon>
        <taxon>Embryophyta</taxon>
        <taxon>Tracheophyta</taxon>
        <taxon>Spermatophyta</taxon>
        <taxon>Magnoliopsida</taxon>
        <taxon>Liliopsida</taxon>
        <taxon>Poales</taxon>
        <taxon>Poaceae</taxon>
        <taxon>BOP clade</taxon>
        <taxon>Pooideae</taxon>
        <taxon>Poodae</taxon>
        <taxon>Poeae</taxon>
        <taxon>Poeae Chloroplast Group 2 (Poeae type)</taxon>
        <taxon>Loliodinae</taxon>
        <taxon>Loliinae</taxon>
        <taxon>Lolium</taxon>
    </lineage>
</organism>
<keyword evidence="1" id="KW-1133">Transmembrane helix</keyword>
<protein>
    <submittedName>
        <fullName evidence="2">Uncharacterized protein</fullName>
    </submittedName>
</protein>
<keyword evidence="3" id="KW-1185">Reference proteome</keyword>